<feature type="compositionally biased region" description="Low complexity" evidence="8">
    <location>
        <begin position="590"/>
        <end position="600"/>
    </location>
</feature>
<feature type="domain" description="USP" evidence="10">
    <location>
        <begin position="811"/>
        <end position="1165"/>
    </location>
</feature>
<dbReference type="PROSITE" id="PS00973">
    <property type="entry name" value="USP_2"/>
    <property type="match status" value="1"/>
</dbReference>
<dbReference type="InterPro" id="IPR028889">
    <property type="entry name" value="USP"/>
</dbReference>
<dbReference type="RefSeq" id="XP_025595096.1">
    <property type="nucleotide sequence ID" value="XM_025743578.1"/>
</dbReference>
<protein>
    <recommendedName>
        <fullName evidence="3">ubiquitinyl hydrolase 1</fullName>
        <ecNumber evidence="3">3.4.19.12</ecNumber>
    </recommendedName>
</protein>
<dbReference type="PROSITE" id="PS50235">
    <property type="entry name" value="USP_3"/>
    <property type="match status" value="1"/>
</dbReference>
<evidence type="ECO:0000256" key="5">
    <source>
        <dbReference type="ARBA" id="ARBA00022786"/>
    </source>
</evidence>
<dbReference type="Proteomes" id="UP000245946">
    <property type="component" value="Unassembled WGS sequence"/>
</dbReference>
<organism evidence="11 12">
    <name type="scientific">Tilletiopsis washingtonensis</name>
    <dbReference type="NCBI Taxonomy" id="58919"/>
    <lineage>
        <taxon>Eukaryota</taxon>
        <taxon>Fungi</taxon>
        <taxon>Dikarya</taxon>
        <taxon>Basidiomycota</taxon>
        <taxon>Ustilaginomycotina</taxon>
        <taxon>Exobasidiomycetes</taxon>
        <taxon>Entylomatales</taxon>
        <taxon>Entylomatales incertae sedis</taxon>
        <taxon>Tilletiopsis</taxon>
    </lineage>
</organism>
<dbReference type="InterPro" id="IPR038765">
    <property type="entry name" value="Papain-like_cys_pep_sf"/>
</dbReference>
<gene>
    <name evidence="11" type="ORF">FA09DRAFT_332720</name>
</gene>
<dbReference type="SUPFAM" id="SSF140856">
    <property type="entry name" value="USP8 N-terminal domain-like"/>
    <property type="match status" value="1"/>
</dbReference>
<keyword evidence="5" id="KW-0833">Ubl conjugation pathway</keyword>
<dbReference type="PROSITE" id="PS50206">
    <property type="entry name" value="RHODANESE_3"/>
    <property type="match status" value="1"/>
</dbReference>
<dbReference type="AlphaFoldDB" id="A0A316YZE0"/>
<feature type="compositionally biased region" description="Polar residues" evidence="8">
    <location>
        <begin position="783"/>
        <end position="795"/>
    </location>
</feature>
<feature type="compositionally biased region" description="Low complexity" evidence="8">
    <location>
        <begin position="736"/>
        <end position="755"/>
    </location>
</feature>
<evidence type="ECO:0000256" key="7">
    <source>
        <dbReference type="ARBA" id="ARBA00022807"/>
    </source>
</evidence>
<feature type="compositionally biased region" description="Low complexity" evidence="8">
    <location>
        <begin position="24"/>
        <end position="64"/>
    </location>
</feature>
<accession>A0A316YZE0</accession>
<feature type="region of interest" description="Disordered" evidence="8">
    <location>
        <begin position="264"/>
        <end position="319"/>
    </location>
</feature>
<dbReference type="STRING" id="58919.A0A316YZE0"/>
<dbReference type="Pfam" id="PF08969">
    <property type="entry name" value="USP8_dimer"/>
    <property type="match status" value="1"/>
</dbReference>
<evidence type="ECO:0000313" key="11">
    <source>
        <dbReference type="EMBL" id="PWN94817.1"/>
    </source>
</evidence>
<feature type="compositionally biased region" description="Pro residues" evidence="8">
    <location>
        <begin position="290"/>
        <end position="305"/>
    </location>
</feature>
<feature type="compositionally biased region" description="Pro residues" evidence="8">
    <location>
        <begin position="665"/>
        <end position="674"/>
    </location>
</feature>
<dbReference type="InterPro" id="IPR001394">
    <property type="entry name" value="Peptidase_C19_UCH"/>
</dbReference>
<dbReference type="PROSITE" id="PS00972">
    <property type="entry name" value="USP_1"/>
    <property type="match status" value="1"/>
</dbReference>
<feature type="compositionally biased region" description="Polar residues" evidence="8">
    <location>
        <begin position="189"/>
        <end position="207"/>
    </location>
</feature>
<dbReference type="GeneID" id="37271122"/>
<feature type="region of interest" description="Disordered" evidence="8">
    <location>
        <begin position="24"/>
        <end position="78"/>
    </location>
</feature>
<feature type="compositionally biased region" description="Pro residues" evidence="8">
    <location>
        <begin position="356"/>
        <end position="377"/>
    </location>
</feature>
<feature type="region of interest" description="Disordered" evidence="8">
    <location>
        <begin position="350"/>
        <end position="391"/>
    </location>
</feature>
<feature type="domain" description="Rhodanese" evidence="9">
    <location>
        <begin position="446"/>
        <end position="581"/>
    </location>
</feature>
<dbReference type="SUPFAM" id="SSF54001">
    <property type="entry name" value="Cysteine proteinases"/>
    <property type="match status" value="1"/>
</dbReference>
<dbReference type="PANTHER" id="PTHR21646">
    <property type="entry name" value="UBIQUITIN CARBOXYL-TERMINAL HYDROLASE"/>
    <property type="match status" value="1"/>
</dbReference>
<keyword evidence="6" id="KW-0378">Hydrolase</keyword>
<proteinExistence type="inferred from homology"/>
<dbReference type="GO" id="GO:0006508">
    <property type="term" value="P:proteolysis"/>
    <property type="evidence" value="ECO:0007669"/>
    <property type="project" value="UniProtKB-KW"/>
</dbReference>
<feature type="compositionally biased region" description="Polar residues" evidence="8">
    <location>
        <begin position="685"/>
        <end position="695"/>
    </location>
</feature>
<feature type="compositionally biased region" description="Low complexity" evidence="8">
    <location>
        <begin position="717"/>
        <end position="729"/>
    </location>
</feature>
<keyword evidence="7" id="KW-0788">Thiol protease</keyword>
<comment type="catalytic activity">
    <reaction evidence="1">
        <text>Thiol-dependent hydrolysis of ester, thioester, amide, peptide and isopeptide bonds formed by the C-terminal Gly of ubiquitin (a 76-residue protein attached to proteins as an intracellular targeting signal).</text>
        <dbReference type="EC" id="3.4.19.12"/>
    </reaction>
</comment>
<evidence type="ECO:0000256" key="1">
    <source>
        <dbReference type="ARBA" id="ARBA00000707"/>
    </source>
</evidence>
<evidence type="ECO:0000256" key="8">
    <source>
        <dbReference type="SAM" id="MobiDB-lite"/>
    </source>
</evidence>
<keyword evidence="4" id="KW-0645">Protease</keyword>
<dbReference type="Pfam" id="PF00443">
    <property type="entry name" value="UCH"/>
    <property type="match status" value="1"/>
</dbReference>
<dbReference type="GO" id="GO:0016579">
    <property type="term" value="P:protein deubiquitination"/>
    <property type="evidence" value="ECO:0007669"/>
    <property type="project" value="InterPro"/>
</dbReference>
<dbReference type="EC" id="3.4.19.12" evidence="3"/>
<dbReference type="PANTHER" id="PTHR21646:SF95">
    <property type="entry name" value="UBIQUITIN CARBOXYL-TERMINAL HYDROLASE 4-RELATED"/>
    <property type="match status" value="1"/>
</dbReference>
<dbReference type="Gene3D" id="1.20.58.80">
    <property type="entry name" value="Phosphotransferase system, lactose/cellobiose-type IIA subunit"/>
    <property type="match status" value="1"/>
</dbReference>
<dbReference type="OrthoDB" id="292964at2759"/>
<evidence type="ECO:0000313" key="12">
    <source>
        <dbReference type="Proteomes" id="UP000245946"/>
    </source>
</evidence>
<dbReference type="GO" id="GO:0004843">
    <property type="term" value="F:cysteine-type deubiquitinase activity"/>
    <property type="evidence" value="ECO:0007669"/>
    <property type="project" value="UniProtKB-EC"/>
</dbReference>
<evidence type="ECO:0000259" key="10">
    <source>
        <dbReference type="PROSITE" id="PS50235"/>
    </source>
</evidence>
<dbReference type="InterPro" id="IPR018200">
    <property type="entry name" value="USP_CS"/>
</dbReference>
<dbReference type="CDD" id="cd02674">
    <property type="entry name" value="Peptidase_C19R"/>
    <property type="match status" value="1"/>
</dbReference>
<feature type="compositionally biased region" description="Pro residues" evidence="8">
    <location>
        <begin position="624"/>
        <end position="644"/>
    </location>
</feature>
<evidence type="ECO:0000256" key="4">
    <source>
        <dbReference type="ARBA" id="ARBA00022670"/>
    </source>
</evidence>
<feature type="compositionally biased region" description="Basic and acidic residues" evidence="8">
    <location>
        <begin position="176"/>
        <end position="186"/>
    </location>
</feature>
<feature type="region of interest" description="Disordered" evidence="8">
    <location>
        <begin position="590"/>
        <end position="609"/>
    </location>
</feature>
<dbReference type="Gene3D" id="3.90.70.10">
    <property type="entry name" value="Cysteine proteinases"/>
    <property type="match status" value="1"/>
</dbReference>
<dbReference type="InterPro" id="IPR015063">
    <property type="entry name" value="USP8_dimer"/>
</dbReference>
<dbReference type="EMBL" id="KZ819309">
    <property type="protein sequence ID" value="PWN94817.1"/>
    <property type="molecule type" value="Genomic_DNA"/>
</dbReference>
<evidence type="ECO:0000256" key="2">
    <source>
        <dbReference type="ARBA" id="ARBA00009085"/>
    </source>
</evidence>
<evidence type="ECO:0000256" key="3">
    <source>
        <dbReference type="ARBA" id="ARBA00012759"/>
    </source>
</evidence>
<reference evidence="11 12" key="1">
    <citation type="journal article" date="2018" name="Mol. Biol. Evol.">
        <title>Broad Genomic Sampling Reveals a Smut Pathogenic Ancestry of the Fungal Clade Ustilaginomycotina.</title>
        <authorList>
            <person name="Kijpornyongpan T."/>
            <person name="Mondo S.J."/>
            <person name="Barry K."/>
            <person name="Sandor L."/>
            <person name="Lee J."/>
            <person name="Lipzen A."/>
            <person name="Pangilinan J."/>
            <person name="LaButti K."/>
            <person name="Hainaut M."/>
            <person name="Henrissat B."/>
            <person name="Grigoriev I.V."/>
            <person name="Spatafora J.W."/>
            <person name="Aime M.C."/>
        </authorList>
    </citation>
    <scope>NUCLEOTIDE SEQUENCE [LARGE SCALE GENOMIC DNA]</scope>
    <source>
        <strain evidence="11 12">MCA 4186</strain>
    </source>
</reference>
<keyword evidence="12" id="KW-1185">Reference proteome</keyword>
<evidence type="ECO:0000256" key="6">
    <source>
        <dbReference type="ARBA" id="ARBA00022801"/>
    </source>
</evidence>
<feature type="region of interest" description="Disordered" evidence="8">
    <location>
        <begin position="174"/>
        <end position="227"/>
    </location>
</feature>
<dbReference type="InterPro" id="IPR050185">
    <property type="entry name" value="Ub_carboxyl-term_hydrolase"/>
</dbReference>
<dbReference type="Gene3D" id="3.40.250.10">
    <property type="entry name" value="Rhodanese-like domain"/>
    <property type="match status" value="1"/>
</dbReference>
<dbReference type="InterPro" id="IPR036873">
    <property type="entry name" value="Rhodanese-like_dom_sf"/>
</dbReference>
<evidence type="ECO:0000259" key="9">
    <source>
        <dbReference type="PROSITE" id="PS50206"/>
    </source>
</evidence>
<sequence length="1168" mass="124763">MSAGLGPPPSSAGLAALVSASSSRVAAASAASPPPGSRSTRTSNGANGGASDHASSSSLGAAAAPRRDARSSPNHPVNLRRAARAELDSTYSIKSYIGAANALLEKAQSAEAGNNLEQAFVNYLKSANVATFIPKHAEWPTVLATRPPVFYRYQDFMGQVPDIIKRTTRLEAQLQAREEAREEARSHALAQSESAASDGSATPTRSEQAPGAPAIASPTKASPGLRSDDQLLSLSERLSNLRAASGEGSPRTDGGLVNARNLSMAAGSDRQDLARLSSRVPTDGDAASTLPPPPDSPARAPPPLPALDTHYPGAGAMSPSLESTHDWEYKTHIVSPSEFHSQYPPLEQLEASAPAPRSPPVAPPRPLPPPPPPPQGVPSPATQHLEGPAGERGSLALSTHAAATDGPALPRTNSVSVEELWMLMNPGYVTVSDPAAEGGSRIVKRRARSILLIDVRQGRQAWEDCHIAGDSVGLDAARLRDGMRPEEISELLAASGASPAECSNFAARHTYDLVVVYDAQSRTLAPPPPELGQQVLEAHRTLVTVFRAIYELEFSRPLRHHPVLLIGGLQSWARKVGASGLAGLRPIQASAAMSPSPSQQQEDEARRARRQGVVMGAAYDSAMPTPPPLARAPQPPQSYAPPSLPARAYQSASGMGSGAMATPPAGAPSFPPTPSSASSSRRQSDYLSSQPSIPFSGQPLHRPDGPSHGFEYPQLRATSASAALASSPALTPPPMAAASNGVASTRAAAHSHSSSLGGMAMRNGTGSLDIARRPPSSFAADPSNRSLSYSASTAAPESRAGANENARIGLTGLKNVGNSCYMNATLQCLSATVPLARFMLDGSYKRAINRTNPLGTQGALAEAFAQLIRVMWSEQFTFVSPVTFREAITRFAPAFRGYDQHDAQEFLAFLLDGLHEDLNHVVHKPPPVEMTPAREHELETLSQQIASVKEWSIYRQRNDSLIVDWFQGQFRNKMSCLTCGKTSTTYNAFMYLSLPIPAHNRGAKVTLHQCLDAFVREEVMDKADMWHCPACKKMRKASKRLTISRLPQILLVHLKRFAFARGTDKVQTLVDFPINETLDLTNYMPPHPGILPKGVPTSQSQQPPYLYRLQGVVHHFGSLNTGHYTASIRSGGDWYYADDSRVTKRSDLKELQNSSSPYILYFGRIAAR</sequence>
<feature type="region of interest" description="Disordered" evidence="8">
    <location>
        <begin position="619"/>
        <end position="801"/>
    </location>
</feature>
<dbReference type="InterPro" id="IPR001763">
    <property type="entry name" value="Rhodanese-like_dom"/>
</dbReference>
<dbReference type="SUPFAM" id="SSF52821">
    <property type="entry name" value="Rhodanese/Cell cycle control phosphatase"/>
    <property type="match status" value="1"/>
</dbReference>
<name>A0A316YZE0_9BASI</name>
<comment type="similarity">
    <text evidence="2">Belongs to the peptidase C19 family.</text>
</comment>